<dbReference type="InterPro" id="IPR000683">
    <property type="entry name" value="Gfo/Idh/MocA-like_OxRdtase_N"/>
</dbReference>
<accession>A0A0H3IZQ3</accession>
<keyword evidence="6" id="KW-1185">Reference proteome</keyword>
<dbReference type="eggNOG" id="COG0673">
    <property type="taxonomic scope" value="Bacteria"/>
</dbReference>
<dbReference type="EMBL" id="CP009268">
    <property type="protein sequence ID" value="AJA50507.1"/>
    <property type="molecule type" value="Genomic_DNA"/>
</dbReference>
<evidence type="ECO:0000259" key="2">
    <source>
        <dbReference type="Pfam" id="PF22725"/>
    </source>
</evidence>
<dbReference type="Pfam" id="PF22725">
    <property type="entry name" value="GFO_IDH_MocA_C3"/>
    <property type="match status" value="1"/>
</dbReference>
<dbReference type="GeneID" id="93072660"/>
<dbReference type="Proteomes" id="UP000030905">
    <property type="component" value="Chromosome"/>
</dbReference>
<name>A0A0H3IZQ3_CLOPA</name>
<dbReference type="Pfam" id="PF01408">
    <property type="entry name" value="GFO_IDH_MocA"/>
    <property type="match status" value="1"/>
</dbReference>
<dbReference type="InterPro" id="IPR036291">
    <property type="entry name" value="NAD(P)-bd_dom_sf"/>
</dbReference>
<dbReference type="RefSeq" id="WP_003441133.1">
    <property type="nucleotide sequence ID" value="NZ_ANZB01000001.1"/>
</dbReference>
<protein>
    <submittedName>
        <fullName evidence="3">Oxidoreductase</fullName>
    </submittedName>
    <submittedName>
        <fullName evidence="4">Trans-1,2-dihydrobenzene-1,2-diol dehydrogenase</fullName>
        <ecNumber evidence="4">1.3.1.20</ecNumber>
    </submittedName>
</protein>
<reference evidence="4 5" key="3">
    <citation type="journal article" name="Genome Announc.">
        <title>Improved Draft Genome Sequence of Clostridium pasteurianum Strain ATCC 6013 (DSM 525) Using a Hybrid Next-Generation Sequencing Approach.</title>
        <authorList>
            <person name="Pyne M.E."/>
            <person name="Utturkar S."/>
            <person name="Brown S.D."/>
            <person name="Moo-Young M."/>
            <person name="Chung D.A."/>
            <person name="Chou C.P."/>
        </authorList>
    </citation>
    <scope>NUCLEOTIDE SEQUENCE [LARGE SCALE GENOMIC DNA]</scope>
    <source>
        <strain evidence="4 5">ATCC 6013</strain>
    </source>
</reference>
<dbReference type="Gene3D" id="3.30.360.10">
    <property type="entry name" value="Dihydrodipicolinate Reductase, domain 2"/>
    <property type="match status" value="1"/>
</dbReference>
<dbReference type="KEGG" id="cpat:CLPA_c04190"/>
<keyword evidence="4" id="KW-0560">Oxidoreductase</keyword>
<evidence type="ECO:0000313" key="4">
    <source>
        <dbReference type="EMBL" id="KRU13481.1"/>
    </source>
</evidence>
<evidence type="ECO:0000313" key="3">
    <source>
        <dbReference type="EMBL" id="AJA50507.1"/>
    </source>
</evidence>
<dbReference type="SUPFAM" id="SSF51735">
    <property type="entry name" value="NAD(P)-binding Rossmann-fold domains"/>
    <property type="match status" value="1"/>
</dbReference>
<dbReference type="GO" id="GO:0047115">
    <property type="term" value="F:trans-1,2-dihydrobenzene-1,2-diol dehydrogenase activity"/>
    <property type="evidence" value="ECO:0007669"/>
    <property type="project" value="UniProtKB-EC"/>
</dbReference>
<dbReference type="EC" id="1.3.1.20" evidence="4"/>
<dbReference type="SUPFAM" id="SSF55347">
    <property type="entry name" value="Glyceraldehyde-3-phosphate dehydrogenase-like, C-terminal domain"/>
    <property type="match status" value="1"/>
</dbReference>
<reference evidence="4" key="2">
    <citation type="submission" date="2015-10" db="EMBL/GenBank/DDBJ databases">
        <title>Improved Draft Genome Sequence of Clostridium pasteurianum Strain ATCC 6013 (DSM 525) Using a Hybrid Next-Generation Sequencing Approach.</title>
        <authorList>
            <person name="Pyne M.E."/>
            <person name="Utturkar S.M."/>
            <person name="Brown S.D."/>
            <person name="Moo-Young M."/>
            <person name="Chung D.A."/>
            <person name="Chou P.C."/>
        </authorList>
    </citation>
    <scope>NUCLEOTIDE SEQUENCE</scope>
    <source>
        <strain evidence="4">ATCC 6013</strain>
    </source>
</reference>
<reference evidence="3 6" key="1">
    <citation type="journal article" date="2015" name="Genome Announc.">
        <title>Complete Genome Sequence of the Nitrogen-Fixing and Solvent-Producing Clostridium pasteurianum DSM 525.</title>
        <authorList>
            <person name="Poehlein A."/>
            <person name="Grosse-Honebrink A."/>
            <person name="Zhang Y."/>
            <person name="Minton N.P."/>
            <person name="Daniel R."/>
        </authorList>
    </citation>
    <scope>NUCLEOTIDE SEQUENCE [LARGE SCALE GENOMIC DNA]</scope>
    <source>
        <strain evidence="3">DSM 525</strain>
        <strain evidence="6">DSM 525 / ATCC 6013</strain>
    </source>
</reference>
<proteinExistence type="predicted"/>
<dbReference type="EMBL" id="JPGY02000001">
    <property type="protein sequence ID" value="KRU13481.1"/>
    <property type="molecule type" value="Genomic_DNA"/>
</dbReference>
<dbReference type="Gene3D" id="3.40.50.720">
    <property type="entry name" value="NAD(P)-binding Rossmann-like Domain"/>
    <property type="match status" value="1"/>
</dbReference>
<dbReference type="GO" id="GO:0000166">
    <property type="term" value="F:nucleotide binding"/>
    <property type="evidence" value="ECO:0007669"/>
    <property type="project" value="InterPro"/>
</dbReference>
<dbReference type="Proteomes" id="UP000028042">
    <property type="component" value="Unassembled WGS sequence"/>
</dbReference>
<dbReference type="PATRIC" id="fig|1262449.3.peg.311"/>
<dbReference type="InterPro" id="IPR055170">
    <property type="entry name" value="GFO_IDH_MocA-like_dom"/>
</dbReference>
<feature type="domain" description="Gfo/Idh/MocA-like oxidoreductase N-terminal" evidence="1">
    <location>
        <begin position="2"/>
        <end position="117"/>
    </location>
</feature>
<evidence type="ECO:0000259" key="1">
    <source>
        <dbReference type="Pfam" id="PF01408"/>
    </source>
</evidence>
<sequence>MKIGTIGTGSIVETFLDAVQQIENVECTAVFSRRIETGETLADKYDIKQVYTDFNLLLSDENVNFIYIASPNSLHYDYALKALQNGKNVICEKPFTSTVEETKTLINLARDKKLLLFEAITTLHLPNYNKIKEKLNSLGELKLVQCNYSQYSSRYDKFLAGEVTNIFNPAFSGGSLADINIYNLHFVTRLFGKAKEVKYIANIAENGIDTSGIALLKYDNFICECTGAKDSEGPNFAIIQGTKGYIKLNGAVNRCPSLEIVIDDKIETYNEQSFSNRMVYELIDFENIYNNNDLEESYKLLDHSLKVMETAVLARKDAGIVFAADNK</sequence>
<organism evidence="3 6">
    <name type="scientific">Clostridium pasteurianum DSM 525 = ATCC 6013</name>
    <dbReference type="NCBI Taxonomy" id="1262449"/>
    <lineage>
        <taxon>Bacteria</taxon>
        <taxon>Bacillati</taxon>
        <taxon>Bacillota</taxon>
        <taxon>Clostridia</taxon>
        <taxon>Eubacteriales</taxon>
        <taxon>Clostridiaceae</taxon>
        <taxon>Clostridium</taxon>
    </lineage>
</organism>
<evidence type="ECO:0000313" key="5">
    <source>
        <dbReference type="Proteomes" id="UP000028042"/>
    </source>
</evidence>
<dbReference type="PANTHER" id="PTHR43054">
    <property type="match status" value="1"/>
</dbReference>
<dbReference type="PANTHER" id="PTHR43054:SF1">
    <property type="entry name" value="SCYLLO-INOSITOL 2-DEHYDROGENASE (NADP(+)) IOLU"/>
    <property type="match status" value="1"/>
</dbReference>
<gene>
    <name evidence="3" type="ORF">CLPA_c04190</name>
    <name evidence="4" type="ORF">CP6013_02729</name>
</gene>
<dbReference type="KEGG" id="cpae:CPAST_c04190"/>
<feature type="domain" description="GFO/IDH/MocA-like oxidoreductase" evidence="2">
    <location>
        <begin position="137"/>
        <end position="246"/>
    </location>
</feature>
<dbReference type="AlphaFoldDB" id="A0A0H3IZQ3"/>
<evidence type="ECO:0000313" key="6">
    <source>
        <dbReference type="Proteomes" id="UP000030905"/>
    </source>
</evidence>